<dbReference type="InterPro" id="IPR027417">
    <property type="entry name" value="P-loop_NTPase"/>
</dbReference>
<evidence type="ECO:0000256" key="19">
    <source>
        <dbReference type="RuleBase" id="RU000591"/>
    </source>
</evidence>
<reference evidence="22" key="2">
    <citation type="journal article" date="2021" name="Sci. Rep.">
        <title>The distribution of antibiotic resistance genes in chicken gut microbiota commensals.</title>
        <authorList>
            <person name="Juricova H."/>
            <person name="Matiasovicova J."/>
            <person name="Kubasova T."/>
            <person name="Cejkova D."/>
            <person name="Rychlik I."/>
        </authorList>
    </citation>
    <scope>NUCLEOTIDE SEQUENCE</scope>
    <source>
        <strain evidence="22">An582</strain>
    </source>
</reference>
<comment type="subunit">
    <text evidence="14 15">Homohexamer. Organized in a ring with a central cavity.</text>
</comment>
<evidence type="ECO:0000256" key="15">
    <source>
        <dbReference type="PIRNR" id="PIRNR001174"/>
    </source>
</evidence>
<evidence type="ECO:0000256" key="18">
    <source>
        <dbReference type="PROSITE-ProRule" id="PRU01122"/>
    </source>
</evidence>
<dbReference type="InterPro" id="IPR027065">
    <property type="entry name" value="Lon_Prtase"/>
</dbReference>
<evidence type="ECO:0000256" key="17">
    <source>
        <dbReference type="PIRSR" id="PIRSR001174-2"/>
    </source>
</evidence>
<evidence type="ECO:0000256" key="14">
    <source>
        <dbReference type="HAMAP-Rule" id="MF_01973"/>
    </source>
</evidence>
<comment type="function">
    <text evidence="10 14">ATP-dependent serine protease that mediates the selective degradation of mutant and abnormal proteins as well as certain short-lived regulatory proteins. Required for cellular homeostasis and for survival from DNA damage and developmental changes induced by stress. Degrades polypeptides processively to yield small peptide fragments that are 5 to 10 amino acids long. Binds to DNA in a double-stranded, site-specific manner.</text>
</comment>
<dbReference type="InterPro" id="IPR008269">
    <property type="entry name" value="Lon_proteolytic"/>
</dbReference>
<comment type="subcellular location">
    <subcellularLocation>
        <location evidence="1 14 15">Cytoplasm</location>
    </subcellularLocation>
</comment>
<dbReference type="PRINTS" id="PR00830">
    <property type="entry name" value="ENDOLAPTASE"/>
</dbReference>
<evidence type="ECO:0000256" key="8">
    <source>
        <dbReference type="ARBA" id="ARBA00023016"/>
    </source>
</evidence>
<evidence type="ECO:0000256" key="1">
    <source>
        <dbReference type="ARBA" id="ARBA00004496"/>
    </source>
</evidence>
<gene>
    <name evidence="14 22" type="primary">lon</name>
    <name evidence="22" type="ORF">H6A20_06145</name>
</gene>
<keyword evidence="4 14" id="KW-0547">Nucleotide-binding</keyword>
<evidence type="ECO:0000256" key="11">
    <source>
        <dbReference type="ARBA" id="ARBA00066743"/>
    </source>
</evidence>
<feature type="binding site" evidence="14 17">
    <location>
        <begin position="364"/>
        <end position="371"/>
    </location>
    <ligand>
        <name>ATP</name>
        <dbReference type="ChEBI" id="CHEBI:30616"/>
    </ligand>
</feature>
<dbReference type="GO" id="GO:0004176">
    <property type="term" value="F:ATP-dependent peptidase activity"/>
    <property type="evidence" value="ECO:0007669"/>
    <property type="project" value="UniProtKB-UniRule"/>
</dbReference>
<dbReference type="RefSeq" id="WP_204906254.1">
    <property type="nucleotide sequence ID" value="NZ_JACJKS010000006.1"/>
</dbReference>
<evidence type="ECO:0000256" key="5">
    <source>
        <dbReference type="ARBA" id="ARBA00022801"/>
    </source>
</evidence>
<evidence type="ECO:0000256" key="12">
    <source>
        <dbReference type="ARBA" id="ARBA00071934"/>
    </source>
</evidence>
<dbReference type="NCBIfam" id="TIGR00763">
    <property type="entry name" value="lon"/>
    <property type="match status" value="1"/>
</dbReference>
<dbReference type="InterPro" id="IPR046336">
    <property type="entry name" value="Lon_prtase_N_sf"/>
</dbReference>
<keyword evidence="2 14" id="KW-0963">Cytoplasm</keyword>
<dbReference type="InterPro" id="IPR027543">
    <property type="entry name" value="Lon_bac"/>
</dbReference>
<dbReference type="InterPro" id="IPR003111">
    <property type="entry name" value="Lon_prtase_N"/>
</dbReference>
<dbReference type="Pfam" id="PF05362">
    <property type="entry name" value="Lon_C"/>
    <property type="match status" value="1"/>
</dbReference>
<evidence type="ECO:0000256" key="10">
    <source>
        <dbReference type="ARBA" id="ARBA00053875"/>
    </source>
</evidence>
<dbReference type="Gene3D" id="1.20.5.5270">
    <property type="match status" value="1"/>
</dbReference>
<dbReference type="SUPFAM" id="SSF52540">
    <property type="entry name" value="P-loop containing nucleoside triphosphate hydrolases"/>
    <property type="match status" value="1"/>
</dbReference>
<comment type="induction">
    <text evidence="14">By heat shock.</text>
</comment>
<dbReference type="PIRSF" id="PIRSF001174">
    <property type="entry name" value="Lon_proteas"/>
    <property type="match status" value="1"/>
</dbReference>
<organism evidence="22 23">
    <name type="scientific">Mordavella massiliensis</name>
    <dbReference type="NCBI Taxonomy" id="1871024"/>
    <lineage>
        <taxon>Bacteria</taxon>
        <taxon>Bacillati</taxon>
        <taxon>Bacillota</taxon>
        <taxon>Clostridia</taxon>
        <taxon>Eubacteriales</taxon>
        <taxon>Clostridiaceae</taxon>
        <taxon>Mordavella</taxon>
    </lineage>
</organism>
<dbReference type="InterPro" id="IPR004815">
    <property type="entry name" value="Lon_bac/euk-typ"/>
</dbReference>
<dbReference type="Gene3D" id="3.40.50.300">
    <property type="entry name" value="P-loop containing nucleotide triphosphate hydrolases"/>
    <property type="match status" value="1"/>
</dbReference>
<dbReference type="GO" id="GO:0004252">
    <property type="term" value="F:serine-type endopeptidase activity"/>
    <property type="evidence" value="ECO:0007669"/>
    <property type="project" value="UniProtKB-UniRule"/>
</dbReference>
<evidence type="ECO:0000256" key="4">
    <source>
        <dbReference type="ARBA" id="ARBA00022741"/>
    </source>
</evidence>
<dbReference type="Pfam" id="PF22667">
    <property type="entry name" value="Lon_lid"/>
    <property type="match status" value="1"/>
</dbReference>
<dbReference type="InterPro" id="IPR014721">
    <property type="entry name" value="Ribsml_uS5_D2-typ_fold_subgr"/>
</dbReference>
<evidence type="ECO:0000256" key="6">
    <source>
        <dbReference type="ARBA" id="ARBA00022825"/>
    </source>
</evidence>
<dbReference type="GO" id="GO:0005524">
    <property type="term" value="F:ATP binding"/>
    <property type="evidence" value="ECO:0007669"/>
    <property type="project" value="UniProtKB-UniRule"/>
</dbReference>
<keyword evidence="8 14" id="KW-0346">Stress response</keyword>
<evidence type="ECO:0000313" key="23">
    <source>
        <dbReference type="Proteomes" id="UP000705508"/>
    </source>
</evidence>
<dbReference type="InterPro" id="IPR003593">
    <property type="entry name" value="AAA+_ATPase"/>
</dbReference>
<accession>A0A938XC03</accession>
<keyword evidence="5 14" id="KW-0378">Hydrolase</keyword>
<proteinExistence type="evidence at transcript level"/>
<feature type="active site" evidence="14 16">
    <location>
        <position position="687"/>
    </location>
</feature>
<dbReference type="Gene3D" id="2.30.130.40">
    <property type="entry name" value="LON domain-like"/>
    <property type="match status" value="1"/>
</dbReference>
<dbReference type="FunFam" id="3.40.50.300:FF:000021">
    <property type="entry name" value="Lon protease homolog"/>
    <property type="match status" value="1"/>
</dbReference>
<dbReference type="PROSITE" id="PS01046">
    <property type="entry name" value="LON_SER"/>
    <property type="match status" value="1"/>
</dbReference>
<feature type="domain" description="Lon proteolytic" evidence="20">
    <location>
        <begin position="600"/>
        <end position="781"/>
    </location>
</feature>
<dbReference type="GO" id="GO:0005737">
    <property type="term" value="C:cytoplasm"/>
    <property type="evidence" value="ECO:0007669"/>
    <property type="project" value="UniProtKB-SubCell"/>
</dbReference>
<keyword evidence="6 14" id="KW-0720">Serine protease</keyword>
<dbReference type="InterPro" id="IPR015947">
    <property type="entry name" value="PUA-like_sf"/>
</dbReference>
<evidence type="ECO:0000256" key="2">
    <source>
        <dbReference type="ARBA" id="ARBA00022490"/>
    </source>
</evidence>
<evidence type="ECO:0000313" key="22">
    <source>
        <dbReference type="EMBL" id="MBM6948237.1"/>
    </source>
</evidence>
<dbReference type="EC" id="3.4.21.53" evidence="11 14"/>
<dbReference type="CDD" id="cd19500">
    <property type="entry name" value="RecA-like_Lon"/>
    <property type="match status" value="1"/>
</dbReference>
<dbReference type="Gene3D" id="3.30.230.10">
    <property type="match status" value="1"/>
</dbReference>
<evidence type="ECO:0000256" key="16">
    <source>
        <dbReference type="PIRSR" id="PIRSR001174-1"/>
    </source>
</evidence>
<evidence type="ECO:0000256" key="13">
    <source>
        <dbReference type="ARBA" id="ARBA00082722"/>
    </source>
</evidence>
<feature type="active site" evidence="14 16">
    <location>
        <position position="730"/>
    </location>
</feature>
<protein>
    <recommendedName>
        <fullName evidence="12 14">Lon protease</fullName>
        <ecNumber evidence="11 14">3.4.21.53</ecNumber>
    </recommendedName>
    <alternativeName>
        <fullName evidence="13 14">ATP-dependent protease La</fullName>
    </alternativeName>
</protein>
<keyword evidence="7 14" id="KW-0067">ATP-binding</keyword>
<reference evidence="22" key="1">
    <citation type="submission" date="2020-08" db="EMBL/GenBank/DDBJ databases">
        <authorList>
            <person name="Cejkova D."/>
            <person name="Kubasova T."/>
            <person name="Jahodarova E."/>
            <person name="Rychlik I."/>
        </authorList>
    </citation>
    <scope>NUCLEOTIDE SEQUENCE</scope>
    <source>
        <strain evidence="22">An582</strain>
    </source>
</reference>
<comment type="catalytic activity">
    <reaction evidence="9 14 15 18">
        <text>Hydrolysis of proteins in presence of ATP.</text>
        <dbReference type="EC" id="3.4.21.53"/>
    </reaction>
</comment>
<dbReference type="GO" id="GO:0006515">
    <property type="term" value="P:protein quality control for misfolded or incompletely synthesized proteins"/>
    <property type="evidence" value="ECO:0007669"/>
    <property type="project" value="UniProtKB-UniRule"/>
</dbReference>
<evidence type="ECO:0000256" key="9">
    <source>
        <dbReference type="ARBA" id="ARBA00050665"/>
    </source>
</evidence>
<dbReference type="InterPro" id="IPR003959">
    <property type="entry name" value="ATPase_AAA_core"/>
</dbReference>
<dbReference type="InterPro" id="IPR008268">
    <property type="entry name" value="Peptidase_S16_AS"/>
</dbReference>
<dbReference type="AlphaFoldDB" id="A0A938XC03"/>
<dbReference type="InterPro" id="IPR054594">
    <property type="entry name" value="Lon_lid"/>
</dbReference>
<dbReference type="EMBL" id="JACJKS010000006">
    <property type="protein sequence ID" value="MBM6948237.1"/>
    <property type="molecule type" value="Genomic_DNA"/>
</dbReference>
<dbReference type="Proteomes" id="UP000705508">
    <property type="component" value="Unassembled WGS sequence"/>
</dbReference>
<dbReference type="SUPFAM" id="SSF54211">
    <property type="entry name" value="Ribosomal protein S5 domain 2-like"/>
    <property type="match status" value="1"/>
</dbReference>
<evidence type="ECO:0000259" key="21">
    <source>
        <dbReference type="PROSITE" id="PS51787"/>
    </source>
</evidence>
<dbReference type="PROSITE" id="PS51787">
    <property type="entry name" value="LON_N"/>
    <property type="match status" value="1"/>
</dbReference>
<dbReference type="PROSITE" id="PS51786">
    <property type="entry name" value="LON_PROTEOLYTIC"/>
    <property type="match status" value="1"/>
</dbReference>
<dbReference type="GO" id="GO:0034605">
    <property type="term" value="P:cellular response to heat"/>
    <property type="evidence" value="ECO:0007669"/>
    <property type="project" value="UniProtKB-UniRule"/>
</dbReference>
<evidence type="ECO:0000256" key="7">
    <source>
        <dbReference type="ARBA" id="ARBA00022840"/>
    </source>
</evidence>
<dbReference type="Gene3D" id="1.20.58.1480">
    <property type="match status" value="1"/>
</dbReference>
<dbReference type="InterPro" id="IPR020568">
    <property type="entry name" value="Ribosomal_Su5_D2-typ_SF"/>
</dbReference>
<evidence type="ECO:0000259" key="20">
    <source>
        <dbReference type="PROSITE" id="PS51786"/>
    </source>
</evidence>
<dbReference type="GO" id="GO:0016887">
    <property type="term" value="F:ATP hydrolysis activity"/>
    <property type="evidence" value="ECO:0007669"/>
    <property type="project" value="UniProtKB-UniRule"/>
</dbReference>
<comment type="caution">
    <text evidence="22">The sequence shown here is derived from an EMBL/GenBank/DDBJ whole genome shotgun (WGS) entry which is preliminary data.</text>
</comment>
<dbReference type="Pfam" id="PF00004">
    <property type="entry name" value="AAA"/>
    <property type="match status" value="1"/>
</dbReference>
<dbReference type="GO" id="GO:0043565">
    <property type="term" value="F:sequence-specific DNA binding"/>
    <property type="evidence" value="ECO:0007669"/>
    <property type="project" value="UniProtKB-UniRule"/>
</dbReference>
<dbReference type="Gene3D" id="1.10.8.60">
    <property type="match status" value="1"/>
</dbReference>
<keyword evidence="3 14" id="KW-0645">Protease</keyword>
<name>A0A938XC03_9CLOT</name>
<dbReference type="Pfam" id="PF02190">
    <property type="entry name" value="LON_substr_bdg"/>
    <property type="match status" value="1"/>
</dbReference>
<dbReference type="SUPFAM" id="SSF88697">
    <property type="entry name" value="PUA domain-like"/>
    <property type="match status" value="1"/>
</dbReference>
<feature type="domain" description="Lon N-terminal" evidence="21">
    <location>
        <begin position="9"/>
        <end position="213"/>
    </location>
</feature>
<evidence type="ECO:0000256" key="3">
    <source>
        <dbReference type="ARBA" id="ARBA00022670"/>
    </source>
</evidence>
<dbReference type="HAMAP" id="MF_01973">
    <property type="entry name" value="lon_bact"/>
    <property type="match status" value="1"/>
</dbReference>
<dbReference type="SMART" id="SM00464">
    <property type="entry name" value="LON"/>
    <property type="match status" value="1"/>
</dbReference>
<dbReference type="SMART" id="SM00382">
    <property type="entry name" value="AAA"/>
    <property type="match status" value="1"/>
</dbReference>
<dbReference type="PANTHER" id="PTHR10046">
    <property type="entry name" value="ATP DEPENDENT LON PROTEASE FAMILY MEMBER"/>
    <property type="match status" value="1"/>
</dbReference>
<sequence>MTEREVRSLPMVALRGMTVLPEMVTHFDVSRERSIEAIKEAMQEDGQKIFLTAQLDIEVEEPSAQDLCQVGTIASIRQVIKLPRNLLRVLISGEERASINTVEFETPYMRANVTVLPDTEEEPSLSPDAAADQTGLEAMARGMKEIYAEYVSRLPKYPKDLAKQVQEYTDLKKVVDWIAANVPLDQKDLQELLEETDLMNRYQLLAFKLVNEMQIMNIKEEIQKKVRERVDQNQREYILREQLKLIREELGEDNTVSDAEEFEAALAKLQASDEVKEKIQKEIGRFRSSLNSPAENGVIRTYIETMLEMPWNKAAKDHRDIAYAKQVLEEDHYGLEQVKERVLEFLAVRALTTRGESPILCLVGPPGTGKTSIARSLARALKKPYVRISLGGVRDEAEIRGHRKTYVGAMPGRIAAGIRSAGVKNPLMLLDEIDKVSNDYKGDTFSALLEVLDSEQNYRFRDHYLEVPLDLSEVLFVTTANTLQTIPRPLLDRMEVIEVSSYTENEKLHIAMEHLIPKQLERHGLKPEQLSISRGAVWKMARNYTKEAGVRQLEREIGNICRKAAREILEEKRKKVRVTETNLHKYLGKEKYVYQMANLTDEVGIVRGLAWTSVGGDTLQIEVNVMPGKGELILTGQLGDVMKESARTGISYIRSVSGTYGIAEDFFETHDIHIHIPEGAVPKDGPSAGITMATAMLSAVTGRRVRADVAMTGEITLRGRVLPIGGLKEKLLAAGSAGMKTVLIPKENEKDVEELSSEITKGLRIVPVSHMEQVLLEAFVKED</sequence>
<comment type="similarity">
    <text evidence="14 15 18 19">Belongs to the peptidase S16 family.</text>
</comment>